<feature type="compositionally biased region" description="Low complexity" evidence="2">
    <location>
        <begin position="12"/>
        <end position="25"/>
    </location>
</feature>
<dbReference type="Pfam" id="PF08631">
    <property type="entry name" value="SPO22"/>
    <property type="match status" value="1"/>
</dbReference>
<keyword evidence="1" id="KW-0469">Meiosis</keyword>
<feature type="region of interest" description="Disordered" evidence="2">
    <location>
        <begin position="1"/>
        <end position="102"/>
    </location>
</feature>
<dbReference type="OrthoDB" id="65716at2759"/>
<reference evidence="4" key="1">
    <citation type="journal article" date="2013" name="Genome Announc.">
        <title>Draft genome sequence of Botrytis cinerea BcDW1, inoculum for noble rot of grape berries.</title>
        <authorList>
            <person name="Blanco-Ulate B."/>
            <person name="Allen G."/>
            <person name="Powell A.L."/>
            <person name="Cantu D."/>
        </authorList>
    </citation>
    <scope>NUCLEOTIDE SEQUENCE [LARGE SCALE GENOMIC DNA]</scope>
    <source>
        <strain evidence="4">BcDW1</strain>
    </source>
</reference>
<feature type="compositionally biased region" description="Basic and acidic residues" evidence="2">
    <location>
        <begin position="50"/>
        <end position="62"/>
    </location>
</feature>
<dbReference type="PANTHER" id="PTHR40375">
    <property type="entry name" value="SPORULATION-SPECIFIC PROTEIN 22"/>
    <property type="match status" value="1"/>
</dbReference>
<accession>M7TQR2</accession>
<dbReference type="HOGENOM" id="CLU_001453_2_0_1"/>
<evidence type="ECO:0000313" key="4">
    <source>
        <dbReference type="Proteomes" id="UP000012045"/>
    </source>
</evidence>
<evidence type="ECO:0000256" key="2">
    <source>
        <dbReference type="SAM" id="MobiDB-lite"/>
    </source>
</evidence>
<proteinExistence type="predicted"/>
<dbReference type="EMBL" id="KB707879">
    <property type="protein sequence ID" value="EMR85901.1"/>
    <property type="molecule type" value="Genomic_DNA"/>
</dbReference>
<dbReference type="InterPro" id="IPR013940">
    <property type="entry name" value="Spo22/ZIP4/TEX11"/>
</dbReference>
<dbReference type="Proteomes" id="UP000012045">
    <property type="component" value="Unassembled WGS sequence"/>
</dbReference>
<evidence type="ECO:0000256" key="1">
    <source>
        <dbReference type="ARBA" id="ARBA00023254"/>
    </source>
</evidence>
<sequence length="1511" mass="170051">MEQNGANNGQDAKPPASSAAAGANKSPKKRRKVNHVRPCARCTKRGIGHLCHDEPREPESTTKKAAAKGQQHHHNNNATAGTAEELGGTPPGLKLENPLDNSLNNSFVTAEQQQQQQGQDQVQENKLSLGAPAISRGISLQLAQPTPVSGIQANALNSSSNNQFLGYPNDWLGSQNQFQDMHNYHPSYMFNAPEVTNEYNLLNDFLNNSLLDDGALGTEDTSNFYPDQAGSMLSGGNSNTLTSGAQQASGSGPSAGLNPPGNSISRPASVIPIDKAREYYLQAADPTGNDVPEVRMQLLLRAKYDAGMLKPFNYVKGYARLSAYMDGHMQPASKQKILRQLDRFRPKFREKVQALTDIELIYVEMWFERSLMEYDRVFASMAIPACCWRRTGEIFRGNKEMAELIHVPIEKLRDRFPSEIPRIIFRKFETFKRSEEKTKTSHQGLRRRYETEAQKYMMGLAADKRAGAGADVARQEGGSGENGKGKRKGGREVDGMGIEKVKDKRLRGLFVFAQNLENDLNSLDTSLCRDVFNFTFTTIDGNSTFKELENVIATFPTKLSASARDKAQELDEKATGIWNVATRLKRSLPGENDDEGGDGGSKTWDKRNELRDVLVMVRIFAFLVLDCANECGNSAAHLQAGNGRGEEKEKGEKSRGNLLRLMKVGIKTGRDCLNGQKIDYAVKVLEKLAGYTIYSEELLHTYESAGKWEEKVTFARFTAEYFILRTLLAWRQDDMQLAEHMFNKSVSSKKLFDHTTTESLSDTLYEMGKALLEKQQHALSVKWLERAYEVLSGDELDKFSADATELRISIIQSLIKALLETKTPESIQRARDLIDLLESELGDKLVVLLLKLELLTGIPKETFDGLTYSAILNKMIRSLVFNPTNLRLFMFHVRKLHEKAPSLACGVLDEMIRLRVKELASMTEWLEKALLTRIWMSVSGRETEDLFVAIDGFLTMIAENIEKSIGVEATMAAHTLIWKKIEANYGLKQYEVTEKWCHLAIHRLFKIPGEANMAKISRKLLLCALNRGDINCARDIFASMSDSAKEEPLTRFLMYKIAIRTEEVELAAECLEKVASCSEDTSLLFACVLDAQQAGNRKYVLDALWLVLDKCGFGAQENLRLPSIIRMVVVLLIGMIDAEKTPTSYARENIEKLCTMFEKALHAVQKSPNREIWTILELEWFSRNSYNLSLKHLAVWEPQQSIRMLVSCIGFIDRYPQDIGEDAHEDVTLRKMFCNFCAATIFVSIARAEQNIESQLQFYLKLRKHVASFDHILQAKLENLEVEITEDLLKKLSVLLAFDFEAACRLKDWDGLGEIILKSGVCKSMRVYELMADCILSCEAPTQGLFFSLLVFPPFPSSFFLSLFYDLQVPSRNIYSNEPIYSTTVLIMTLKKITNKTWEMEEFDTVKLSKYMRCLFQAAMGSDDKIAEELIDQVCMLAADASETQIPYPTQELDWLATKSFNHAIDLYSADQDEACKRWADKSILIAGYCDDAGSLKRLLTQRFGGLKFDG</sequence>
<feature type="region of interest" description="Disordered" evidence="2">
    <location>
        <begin position="467"/>
        <end position="495"/>
    </location>
</feature>
<dbReference type="InterPro" id="IPR039057">
    <property type="entry name" value="Spo22/ZIP4"/>
</dbReference>
<feature type="compositionally biased region" description="Polar residues" evidence="2">
    <location>
        <begin position="1"/>
        <end position="10"/>
    </location>
</feature>
<dbReference type="GO" id="GO:0051321">
    <property type="term" value="P:meiotic cell cycle"/>
    <property type="evidence" value="ECO:0007669"/>
    <property type="project" value="UniProtKB-KW"/>
</dbReference>
<protein>
    <submittedName>
        <fullName evidence="3">Putative transcription factor zn cluster transcription factor rds2 protein</fullName>
    </submittedName>
</protein>
<organism evidence="3 4">
    <name type="scientific">Botryotinia fuckeliana (strain BcDW1)</name>
    <name type="common">Noble rot fungus</name>
    <name type="synonym">Botrytis cinerea</name>
    <dbReference type="NCBI Taxonomy" id="1290391"/>
    <lineage>
        <taxon>Eukaryota</taxon>
        <taxon>Fungi</taxon>
        <taxon>Dikarya</taxon>
        <taxon>Ascomycota</taxon>
        <taxon>Pezizomycotina</taxon>
        <taxon>Leotiomycetes</taxon>
        <taxon>Helotiales</taxon>
        <taxon>Sclerotiniaceae</taxon>
        <taxon>Botrytis</taxon>
    </lineage>
</organism>
<dbReference type="STRING" id="1290391.M7TQR2"/>
<feature type="region of interest" description="Disordered" evidence="2">
    <location>
        <begin position="221"/>
        <end position="268"/>
    </location>
</feature>
<feature type="compositionally biased region" description="Low complexity" evidence="2">
    <location>
        <begin position="243"/>
        <end position="256"/>
    </location>
</feature>
<gene>
    <name evidence="3" type="ORF">BcDW1_5459</name>
</gene>
<dbReference type="GO" id="GO:0090173">
    <property type="term" value="P:regulation of synaptonemal complex assembly"/>
    <property type="evidence" value="ECO:0007669"/>
    <property type="project" value="InterPro"/>
</dbReference>
<name>M7TQR2_BOTF1</name>
<dbReference type="PANTHER" id="PTHR40375:SF2">
    <property type="entry name" value="SPORULATION-SPECIFIC PROTEIN 22"/>
    <property type="match status" value="1"/>
</dbReference>
<evidence type="ECO:0000313" key="3">
    <source>
        <dbReference type="EMBL" id="EMR85901.1"/>
    </source>
</evidence>
<feature type="compositionally biased region" description="Basic residues" evidence="2">
    <location>
        <begin position="26"/>
        <end position="35"/>
    </location>
</feature>